<reference evidence="5" key="1">
    <citation type="submission" date="2020-07" db="EMBL/GenBank/DDBJ databases">
        <authorList>
            <person name="Camacho E."/>
        </authorList>
    </citation>
    <scope>NUCLEOTIDE SEQUENCE</scope>
    <source>
        <strain evidence="5">MPO218</strain>
    </source>
</reference>
<dbReference type="PANTHER" id="PTHR43537">
    <property type="entry name" value="TRANSCRIPTIONAL REGULATOR, GNTR FAMILY"/>
    <property type="match status" value="1"/>
</dbReference>
<protein>
    <submittedName>
        <fullName evidence="5">GntR family transcriptional regulator</fullName>
    </submittedName>
</protein>
<dbReference type="GO" id="GO:0003677">
    <property type="term" value="F:DNA binding"/>
    <property type="evidence" value="ECO:0007669"/>
    <property type="project" value="UniProtKB-KW"/>
</dbReference>
<evidence type="ECO:0000256" key="2">
    <source>
        <dbReference type="ARBA" id="ARBA00023125"/>
    </source>
</evidence>
<dbReference type="OMA" id="DWIEDKH"/>
<dbReference type="SUPFAM" id="SSF48008">
    <property type="entry name" value="GntR ligand-binding domain-like"/>
    <property type="match status" value="1"/>
</dbReference>
<dbReference type="SMART" id="SM00895">
    <property type="entry name" value="FCD"/>
    <property type="match status" value="1"/>
</dbReference>
<evidence type="ECO:0000256" key="3">
    <source>
        <dbReference type="ARBA" id="ARBA00023163"/>
    </source>
</evidence>
<accession>A0A975D685</accession>
<dbReference type="EMBL" id="CP059319">
    <property type="protein sequence ID" value="QTH23825.1"/>
    <property type="molecule type" value="Genomic_DNA"/>
</dbReference>
<keyword evidence="1" id="KW-0805">Transcription regulation</keyword>
<dbReference type="RefSeq" id="WP_012050500.1">
    <property type="nucleotide sequence ID" value="NZ_CP059319.1"/>
</dbReference>
<evidence type="ECO:0000313" key="5">
    <source>
        <dbReference type="EMBL" id="QTH23825.1"/>
    </source>
</evidence>
<dbReference type="AlphaFoldDB" id="A0A975D685"/>
<dbReference type="PROSITE" id="PS50949">
    <property type="entry name" value="HTH_GNTR"/>
    <property type="match status" value="1"/>
</dbReference>
<dbReference type="GO" id="GO:0003700">
    <property type="term" value="F:DNA-binding transcription factor activity"/>
    <property type="evidence" value="ECO:0007669"/>
    <property type="project" value="InterPro"/>
</dbReference>
<name>A0A975D685_9SPHN</name>
<keyword evidence="2" id="KW-0238">DNA-binding</keyword>
<dbReference type="Gene3D" id="1.10.10.10">
    <property type="entry name" value="Winged helix-like DNA-binding domain superfamily/Winged helix DNA-binding domain"/>
    <property type="match status" value="1"/>
</dbReference>
<dbReference type="InterPro" id="IPR008920">
    <property type="entry name" value="TF_FadR/GntR_C"/>
</dbReference>
<sequence>MIEPDTGTRGEAVAAWIRERIVNGELTPGTHLQEQAIGNLTGTSRTPVREALKLLQREQLVLYSPNRGYVVRRFSLKDILDAFDVRATLEGMVCRLVATKGLSAEADARLSEVDEEMRQVAFGTTWGERASFRWFDLNGYFHKLLIEEADNPMLASVIIQTQRLPLIFDSNQRLRSAVQVSRMFGEEDTQRSYRDHKAIVSAIRARDAGEAERLMRGHILESRETMRRNFGRAYPDPAVAADGDAVAEPPAA</sequence>
<reference evidence="5" key="2">
    <citation type="submission" date="2021-04" db="EMBL/GenBank/DDBJ databases">
        <title>Isolation and genomic analysis of the ibuprofen-degrading bacterium Sphingomonas strain MPO218.</title>
        <authorList>
            <person name="Aulestia M."/>
            <person name="Flores A."/>
            <person name="Mangas E.L."/>
            <person name="Perez-Pulido A.J."/>
            <person name="Santero E."/>
            <person name="Camacho E.M."/>
        </authorList>
    </citation>
    <scope>NUCLEOTIDE SEQUENCE</scope>
    <source>
        <strain evidence="5">MPO218</strain>
    </source>
</reference>
<evidence type="ECO:0000313" key="6">
    <source>
        <dbReference type="Proteomes" id="UP000664914"/>
    </source>
</evidence>
<evidence type="ECO:0000256" key="1">
    <source>
        <dbReference type="ARBA" id="ARBA00023015"/>
    </source>
</evidence>
<dbReference type="InterPro" id="IPR036388">
    <property type="entry name" value="WH-like_DNA-bd_sf"/>
</dbReference>
<dbReference type="Gene3D" id="1.20.120.530">
    <property type="entry name" value="GntR ligand-binding domain-like"/>
    <property type="match status" value="1"/>
</dbReference>
<dbReference type="Pfam" id="PF07729">
    <property type="entry name" value="FCD"/>
    <property type="match status" value="1"/>
</dbReference>
<dbReference type="InterPro" id="IPR036390">
    <property type="entry name" value="WH_DNA-bd_sf"/>
</dbReference>
<gene>
    <name evidence="5" type="ORF">HRJ34_10125</name>
</gene>
<dbReference type="InterPro" id="IPR000524">
    <property type="entry name" value="Tscrpt_reg_HTH_GntR"/>
</dbReference>
<proteinExistence type="predicted"/>
<dbReference type="InterPro" id="IPR011711">
    <property type="entry name" value="GntR_C"/>
</dbReference>
<dbReference type="Proteomes" id="UP000664914">
    <property type="component" value="Chromosome"/>
</dbReference>
<dbReference type="SUPFAM" id="SSF46785">
    <property type="entry name" value="Winged helix' DNA-binding domain"/>
    <property type="match status" value="1"/>
</dbReference>
<dbReference type="Pfam" id="PF00392">
    <property type="entry name" value="GntR"/>
    <property type="match status" value="1"/>
</dbReference>
<evidence type="ECO:0000259" key="4">
    <source>
        <dbReference type="PROSITE" id="PS50949"/>
    </source>
</evidence>
<dbReference type="PANTHER" id="PTHR43537:SF49">
    <property type="entry name" value="TRANSCRIPTIONAL REGULATORY PROTEIN"/>
    <property type="match status" value="1"/>
</dbReference>
<feature type="domain" description="HTH gntR-type" evidence="4">
    <location>
        <begin position="7"/>
        <end position="74"/>
    </location>
</feature>
<keyword evidence="3" id="KW-0804">Transcription</keyword>
<organism evidence="5 6">
    <name type="scientific">Rhizorhabdus wittichii</name>
    <dbReference type="NCBI Taxonomy" id="160791"/>
    <lineage>
        <taxon>Bacteria</taxon>
        <taxon>Pseudomonadati</taxon>
        <taxon>Pseudomonadota</taxon>
        <taxon>Alphaproteobacteria</taxon>
        <taxon>Sphingomonadales</taxon>
        <taxon>Sphingomonadaceae</taxon>
        <taxon>Rhizorhabdus</taxon>
    </lineage>
</organism>
<dbReference type="SMART" id="SM00345">
    <property type="entry name" value="HTH_GNTR"/>
    <property type="match status" value="1"/>
</dbReference>
<dbReference type="CDD" id="cd07377">
    <property type="entry name" value="WHTH_GntR"/>
    <property type="match status" value="1"/>
</dbReference>